<dbReference type="PRINTS" id="PR00081">
    <property type="entry name" value="GDHRDH"/>
</dbReference>
<dbReference type="InterPro" id="IPR002347">
    <property type="entry name" value="SDR_fam"/>
</dbReference>
<evidence type="ECO:0000256" key="1">
    <source>
        <dbReference type="ARBA" id="ARBA00006484"/>
    </source>
</evidence>
<organism evidence="4 5">
    <name type="scientific">Fusarium albosuccineum</name>
    <dbReference type="NCBI Taxonomy" id="1237068"/>
    <lineage>
        <taxon>Eukaryota</taxon>
        <taxon>Fungi</taxon>
        <taxon>Dikarya</taxon>
        <taxon>Ascomycota</taxon>
        <taxon>Pezizomycotina</taxon>
        <taxon>Sordariomycetes</taxon>
        <taxon>Hypocreomycetidae</taxon>
        <taxon>Hypocreales</taxon>
        <taxon>Nectriaceae</taxon>
        <taxon>Fusarium</taxon>
        <taxon>Fusarium decemcellulare species complex</taxon>
    </lineage>
</organism>
<dbReference type="CDD" id="cd05233">
    <property type="entry name" value="SDR_c"/>
    <property type="match status" value="1"/>
</dbReference>
<dbReference type="EMBL" id="JAADYS010000052">
    <property type="protein sequence ID" value="KAF4472651.1"/>
    <property type="molecule type" value="Genomic_DNA"/>
</dbReference>
<dbReference type="PRINTS" id="PR00080">
    <property type="entry name" value="SDRFAMILY"/>
</dbReference>
<proteinExistence type="inferred from homology"/>
<evidence type="ECO:0000256" key="3">
    <source>
        <dbReference type="ARBA" id="ARBA00023002"/>
    </source>
</evidence>
<dbReference type="PANTHER" id="PTHR24321">
    <property type="entry name" value="DEHYDROGENASES, SHORT CHAIN"/>
    <property type="match status" value="1"/>
</dbReference>
<name>A0A8H4LNN9_9HYPO</name>
<keyword evidence="2" id="KW-0521">NADP</keyword>
<gene>
    <name evidence="4" type="ORF">FALBO_435</name>
</gene>
<keyword evidence="3" id="KW-0560">Oxidoreductase</keyword>
<evidence type="ECO:0000313" key="4">
    <source>
        <dbReference type="EMBL" id="KAF4472651.1"/>
    </source>
</evidence>
<protein>
    <submittedName>
        <fullName evidence="4">Dehydrogenase</fullName>
    </submittedName>
</protein>
<dbReference type="Pfam" id="PF13561">
    <property type="entry name" value="adh_short_C2"/>
    <property type="match status" value="1"/>
</dbReference>
<comment type="similarity">
    <text evidence="1">Belongs to the short-chain dehydrogenases/reductases (SDR) family.</text>
</comment>
<evidence type="ECO:0000313" key="5">
    <source>
        <dbReference type="Proteomes" id="UP000554235"/>
    </source>
</evidence>
<dbReference type="PANTHER" id="PTHR24321:SF12">
    <property type="entry name" value="SHORT-CHAIN DEHYDROGENASE_REDUCTASE FAMILY, PUTATIVE (AFU_ORTHOLOGUE AFUA_5G14340)-RELATED"/>
    <property type="match status" value="1"/>
</dbReference>
<dbReference type="AlphaFoldDB" id="A0A8H4LNN9"/>
<accession>A0A8H4LNN9</accession>
<dbReference type="FunFam" id="3.40.50.720:FF:000084">
    <property type="entry name" value="Short-chain dehydrogenase reductase"/>
    <property type="match status" value="1"/>
</dbReference>
<dbReference type="InterPro" id="IPR036291">
    <property type="entry name" value="NAD(P)-bd_dom_sf"/>
</dbReference>
<dbReference type="Proteomes" id="UP000554235">
    <property type="component" value="Unassembled WGS sequence"/>
</dbReference>
<dbReference type="OrthoDB" id="5840532at2759"/>
<dbReference type="Gene3D" id="3.40.50.720">
    <property type="entry name" value="NAD(P)-binding Rossmann-like Domain"/>
    <property type="match status" value="1"/>
</dbReference>
<dbReference type="GO" id="GO:0016491">
    <property type="term" value="F:oxidoreductase activity"/>
    <property type="evidence" value="ECO:0007669"/>
    <property type="project" value="UniProtKB-KW"/>
</dbReference>
<dbReference type="SUPFAM" id="SSF51735">
    <property type="entry name" value="NAD(P)-binding Rossmann-fold domains"/>
    <property type="match status" value="1"/>
</dbReference>
<keyword evidence="5" id="KW-1185">Reference proteome</keyword>
<evidence type="ECO:0000256" key="2">
    <source>
        <dbReference type="ARBA" id="ARBA00022857"/>
    </source>
</evidence>
<sequence length="290" mass="31043">MTNLLRGSAFITGAASGRSRRPPDSASRILSPRISVDAIACIGQHTALAFAKHGVTKLALADINLEALQAANAALKEQYPHVEILALHLDVRDSAQVKEGIAKTVTQFGRLDIAVNNAGIGGSGRKTHEIDDEEWMRILDVNLKGVYRCQKEELAVMVNQEDLNPRDGRGRIINVASMYAIVAPSNHLAHTAYTTAKHGVIGLTKADANSYGGVGIRINAICPGYVETPLLKRMMEQDPNSPLAADLARTPLKRLATMEDVGDAIVLMASPMNSFMQGASMVCDGGFTSN</sequence>
<comment type="caution">
    <text evidence="4">The sequence shown here is derived from an EMBL/GenBank/DDBJ whole genome shotgun (WGS) entry which is preliminary data.</text>
</comment>
<reference evidence="4 5" key="1">
    <citation type="submission" date="2020-01" db="EMBL/GenBank/DDBJ databases">
        <title>Identification and distribution of gene clusters putatively required for synthesis of sphingolipid metabolism inhibitors in phylogenetically diverse species of the filamentous fungus Fusarium.</title>
        <authorList>
            <person name="Kim H.-S."/>
            <person name="Busman M."/>
            <person name="Brown D.W."/>
            <person name="Divon H."/>
            <person name="Uhlig S."/>
            <person name="Proctor R.H."/>
        </authorList>
    </citation>
    <scope>NUCLEOTIDE SEQUENCE [LARGE SCALE GENOMIC DNA]</scope>
    <source>
        <strain evidence="4 5">NRRL 20459</strain>
    </source>
</reference>